<evidence type="ECO:0000256" key="1">
    <source>
        <dbReference type="SAM" id="MobiDB-lite"/>
    </source>
</evidence>
<organism evidence="3 4">
    <name type="scientific">Helicobacter anseris</name>
    <dbReference type="NCBI Taxonomy" id="375926"/>
    <lineage>
        <taxon>Bacteria</taxon>
        <taxon>Pseudomonadati</taxon>
        <taxon>Campylobacterota</taxon>
        <taxon>Epsilonproteobacteria</taxon>
        <taxon>Campylobacterales</taxon>
        <taxon>Helicobacteraceae</taxon>
        <taxon>Helicobacter</taxon>
    </lineage>
</organism>
<feature type="transmembrane region" description="Helical" evidence="2">
    <location>
        <begin position="34"/>
        <end position="54"/>
    </location>
</feature>
<keyword evidence="4" id="KW-1185">Reference proteome</keyword>
<reference evidence="3 4" key="1">
    <citation type="submission" date="2018-04" db="EMBL/GenBank/DDBJ databases">
        <title>Novel Campyloabacter and Helicobacter Species and Strains.</title>
        <authorList>
            <person name="Mannion A.J."/>
            <person name="Shen Z."/>
            <person name="Fox J.G."/>
        </authorList>
    </citation>
    <scope>NUCLEOTIDE SEQUENCE [LARGE SCALE GENOMIC DNA]</scope>
    <source>
        <strain evidence="3 4">MIT 04-9362</strain>
    </source>
</reference>
<dbReference type="Proteomes" id="UP000256695">
    <property type="component" value="Unassembled WGS sequence"/>
</dbReference>
<gene>
    <name evidence="3" type="ORF">CQA57_07075</name>
</gene>
<feature type="compositionally biased region" description="Basic and acidic residues" evidence="1">
    <location>
        <begin position="247"/>
        <end position="292"/>
    </location>
</feature>
<evidence type="ECO:0000256" key="2">
    <source>
        <dbReference type="SAM" id="Phobius"/>
    </source>
</evidence>
<proteinExistence type="predicted"/>
<keyword evidence="2" id="KW-0472">Membrane</keyword>
<accession>A0A3D8J4G0</accession>
<name>A0A3D8J4G0_9HELI</name>
<sequence length="426" mass="51142">MINFEYIHLLVLKVEIFLLEILRDFFVFVEKNTFIFFVFIFFVFFIAFNLFYYFKKKENIFSSFFKFKRRLSDSIEVNRVNKKIEKMKNKKVVSLNEAIVLIRNSKSFNFVTNDNSIILERAEIETEKITKEYNKQKEIATKTSNEIKKNGYELLEKVIPKDIHIDLDENGNILKMNNIPQEALKKIQQAQKEILDDSFLDEQNTNINEDFLNKIIEDDLLEDTEADKKEQQKVSFGLNDLLDEEQEKQKTDKKEQQKKQLEDDQENIKENIKAKEEINKNKTKEEQIKKQNSDTNQKTKKMKSKDDIDFFEEMFQKGLLNPPSVKTISFFKKLYTNLKITPEETHFIAEVDKFYITHNFLEKFIFIKKAETIQNFDLRNRNKINQEFYFYCISCGLEDKKDFIFSADEQIFYFFGFLDFKETFLD</sequence>
<dbReference type="AlphaFoldDB" id="A0A3D8J4G0"/>
<comment type="caution">
    <text evidence="3">The sequence shown here is derived from an EMBL/GenBank/DDBJ whole genome shotgun (WGS) entry which is preliminary data.</text>
</comment>
<keyword evidence="2" id="KW-0812">Transmembrane</keyword>
<feature type="region of interest" description="Disordered" evidence="1">
    <location>
        <begin position="246"/>
        <end position="302"/>
    </location>
</feature>
<evidence type="ECO:0000313" key="3">
    <source>
        <dbReference type="EMBL" id="RDU72358.1"/>
    </source>
</evidence>
<protein>
    <submittedName>
        <fullName evidence="3">Uncharacterized protein</fullName>
    </submittedName>
</protein>
<evidence type="ECO:0000313" key="4">
    <source>
        <dbReference type="Proteomes" id="UP000256695"/>
    </source>
</evidence>
<dbReference type="EMBL" id="NXLX01000021">
    <property type="protein sequence ID" value="RDU72358.1"/>
    <property type="molecule type" value="Genomic_DNA"/>
</dbReference>
<keyword evidence="2" id="KW-1133">Transmembrane helix</keyword>